<accession>A0ABS7TBN1</accession>
<dbReference type="InterPro" id="IPR050300">
    <property type="entry name" value="GDXG_lipolytic_enzyme"/>
</dbReference>
<dbReference type="RefSeq" id="WP_223626564.1">
    <property type="nucleotide sequence ID" value="NZ_JAIQDJ010000001.1"/>
</dbReference>
<feature type="signal peptide" evidence="2">
    <location>
        <begin position="1"/>
        <end position="26"/>
    </location>
</feature>
<name>A0ABS7TBN1_9GAMM</name>
<dbReference type="InterPro" id="IPR029058">
    <property type="entry name" value="AB_hydrolase_fold"/>
</dbReference>
<comment type="caution">
    <text evidence="4">The sequence shown here is derived from an EMBL/GenBank/DDBJ whole genome shotgun (WGS) entry which is preliminary data.</text>
</comment>
<dbReference type="InterPro" id="IPR049492">
    <property type="entry name" value="BD-FAE-like_dom"/>
</dbReference>
<dbReference type="Pfam" id="PF20434">
    <property type="entry name" value="BD-FAE"/>
    <property type="match status" value="1"/>
</dbReference>
<organism evidence="4 5">
    <name type="scientific">Thermomonas beijingensis</name>
    <dbReference type="NCBI Taxonomy" id="2872701"/>
    <lineage>
        <taxon>Bacteria</taxon>
        <taxon>Pseudomonadati</taxon>
        <taxon>Pseudomonadota</taxon>
        <taxon>Gammaproteobacteria</taxon>
        <taxon>Lysobacterales</taxon>
        <taxon>Lysobacteraceae</taxon>
        <taxon>Thermomonas</taxon>
    </lineage>
</organism>
<dbReference type="SUPFAM" id="SSF53474">
    <property type="entry name" value="alpha/beta-Hydrolases"/>
    <property type="match status" value="1"/>
</dbReference>
<sequence length="320" mass="34594">MRVAAPTLVCLLALGLLATASSPVPAQQRIRERILQHLQDGLQSDAEGHERALLASVPPGADVERDIAYGQDPKQRYDVYLPAQLHANAPVLFMVHGGGWRRGDKAYASVVDNKATYWLGKGFVFVSVNNRLEPAADPMTQARDVAAALASVQQHARQWRADPERVVLMGHSAGAHLVALLGSAPALLRQAGARRPLGVVSLDSGALDVPALMGQARVPQLYHDAFGSDPAYWASVSPLQQLNRNALPMLLVCSSTRHFPTAPCDEARKLEQRARALGVSMQVLPEAMQHGAINQQLGLASNYTRAVADWIDRAVGQVRR</sequence>
<dbReference type="Proteomes" id="UP001430290">
    <property type="component" value="Unassembled WGS sequence"/>
</dbReference>
<protein>
    <submittedName>
        <fullName evidence="4">Alpha/beta hydrolase</fullName>
    </submittedName>
</protein>
<evidence type="ECO:0000256" key="1">
    <source>
        <dbReference type="ARBA" id="ARBA00022801"/>
    </source>
</evidence>
<evidence type="ECO:0000313" key="4">
    <source>
        <dbReference type="EMBL" id="MBZ4185264.1"/>
    </source>
</evidence>
<keyword evidence="5" id="KW-1185">Reference proteome</keyword>
<dbReference type="EMBL" id="JAIQDJ010000001">
    <property type="protein sequence ID" value="MBZ4185264.1"/>
    <property type="molecule type" value="Genomic_DNA"/>
</dbReference>
<dbReference type="PANTHER" id="PTHR48081">
    <property type="entry name" value="AB HYDROLASE SUPERFAMILY PROTEIN C4A8.06C"/>
    <property type="match status" value="1"/>
</dbReference>
<dbReference type="GO" id="GO:0016787">
    <property type="term" value="F:hydrolase activity"/>
    <property type="evidence" value="ECO:0007669"/>
    <property type="project" value="UniProtKB-KW"/>
</dbReference>
<evidence type="ECO:0000259" key="3">
    <source>
        <dbReference type="Pfam" id="PF20434"/>
    </source>
</evidence>
<dbReference type="PANTHER" id="PTHR48081:SF33">
    <property type="entry name" value="KYNURENINE FORMAMIDASE"/>
    <property type="match status" value="1"/>
</dbReference>
<dbReference type="Gene3D" id="3.40.50.1820">
    <property type="entry name" value="alpha/beta hydrolase"/>
    <property type="match status" value="1"/>
</dbReference>
<feature type="chain" id="PRO_5045562140" evidence="2">
    <location>
        <begin position="27"/>
        <end position="320"/>
    </location>
</feature>
<reference evidence="4" key="1">
    <citation type="submission" date="2021-09" db="EMBL/GenBank/DDBJ databases">
        <authorList>
            <person name="Wu T."/>
            <person name="Guo S.Z."/>
        </authorList>
    </citation>
    <scope>NUCLEOTIDE SEQUENCE</scope>
    <source>
        <strain evidence="4">RSS-23</strain>
    </source>
</reference>
<evidence type="ECO:0000313" key="5">
    <source>
        <dbReference type="Proteomes" id="UP001430290"/>
    </source>
</evidence>
<gene>
    <name evidence="4" type="ORF">K7B09_02855</name>
</gene>
<proteinExistence type="predicted"/>
<feature type="domain" description="BD-FAE-like" evidence="3">
    <location>
        <begin position="78"/>
        <end position="183"/>
    </location>
</feature>
<keyword evidence="1 4" id="KW-0378">Hydrolase</keyword>
<evidence type="ECO:0000256" key="2">
    <source>
        <dbReference type="SAM" id="SignalP"/>
    </source>
</evidence>
<keyword evidence="2" id="KW-0732">Signal</keyword>